<proteinExistence type="predicted"/>
<comment type="subcellular location">
    <subcellularLocation>
        <location evidence="1">Endomembrane system</location>
        <topology evidence="1">Multi-pass membrane protein</topology>
    </subcellularLocation>
</comment>
<keyword evidence="5" id="KW-0443">Lipid metabolism</keyword>
<dbReference type="PANTHER" id="PTHR21624:SF1">
    <property type="entry name" value="ALKYLGLYCEROL MONOOXYGENASE"/>
    <property type="match status" value="1"/>
</dbReference>
<accession>A0A426VAE0</accession>
<evidence type="ECO:0000256" key="2">
    <source>
        <dbReference type="ARBA" id="ARBA00022692"/>
    </source>
</evidence>
<evidence type="ECO:0000259" key="8">
    <source>
        <dbReference type="Pfam" id="PF04116"/>
    </source>
</evidence>
<dbReference type="PANTHER" id="PTHR21624">
    <property type="entry name" value="STEROL DESATURASE-RELATED PROTEIN"/>
    <property type="match status" value="1"/>
</dbReference>
<evidence type="ECO:0000256" key="1">
    <source>
        <dbReference type="ARBA" id="ARBA00004127"/>
    </source>
</evidence>
<gene>
    <name evidence="9" type="ORF">EIP75_13895</name>
</gene>
<sequence length="332" mass="37322">MLMLVLGGLAVSITALEGVAIARRLKNREAYDWGAFWTTVRINGWRLVVEAIPMGAVLGASLPLGAWMYEHRVWTVPMDAWWGWVAMFFTTEFFYYWMHRAGHRIRWYWASHQVHHSGNQYNLAAAFRQSITGKITGGFVFFAPQCLLGFPPEVVLFSYAMNLVYQFWIHTDLVPKLGWLEGILNTPSAHRVHHAANVEYLDANYGGTILLFDRLFGTYVPEKDNVTIRYGLVKQVTTYNALKICLHEWGSIARDVLRARSLKDALGYMFMPPGWAPDGKGLTTEQLRAHMKVLTGSASGVPPEALLDGKMPLPAMAQNQADGVSPSHVPAR</sequence>
<dbReference type="Proteomes" id="UP000269265">
    <property type="component" value="Unassembled WGS sequence"/>
</dbReference>
<keyword evidence="10" id="KW-1185">Reference proteome</keyword>
<evidence type="ECO:0000256" key="7">
    <source>
        <dbReference type="SAM" id="Phobius"/>
    </source>
</evidence>
<feature type="transmembrane region" description="Helical" evidence="7">
    <location>
        <begin position="81"/>
        <end position="98"/>
    </location>
</feature>
<feature type="domain" description="Fatty acid hydroxylase" evidence="8">
    <location>
        <begin position="84"/>
        <end position="218"/>
    </location>
</feature>
<dbReference type="GO" id="GO:0016020">
    <property type="term" value="C:membrane"/>
    <property type="evidence" value="ECO:0007669"/>
    <property type="project" value="GOC"/>
</dbReference>
<protein>
    <submittedName>
        <fullName evidence="9">Sterol desaturase family protein</fullName>
    </submittedName>
</protein>
<comment type="caution">
    <text evidence="9">The sequence shown here is derived from an EMBL/GenBank/DDBJ whole genome shotgun (WGS) entry which is preliminary data.</text>
</comment>
<organism evidence="9 10">
    <name type="scientific">Aquabacterium soli</name>
    <dbReference type="NCBI Taxonomy" id="2493092"/>
    <lineage>
        <taxon>Bacteria</taxon>
        <taxon>Pseudomonadati</taxon>
        <taxon>Pseudomonadota</taxon>
        <taxon>Betaproteobacteria</taxon>
        <taxon>Burkholderiales</taxon>
        <taxon>Aquabacterium</taxon>
    </lineage>
</organism>
<keyword evidence="6 7" id="KW-0472">Membrane</keyword>
<dbReference type="OrthoDB" id="9770329at2"/>
<dbReference type="GO" id="GO:0006643">
    <property type="term" value="P:membrane lipid metabolic process"/>
    <property type="evidence" value="ECO:0007669"/>
    <property type="project" value="TreeGrafter"/>
</dbReference>
<keyword evidence="4" id="KW-0560">Oxidoreductase</keyword>
<evidence type="ECO:0000256" key="5">
    <source>
        <dbReference type="ARBA" id="ARBA00023098"/>
    </source>
</evidence>
<dbReference type="GO" id="GO:0008610">
    <property type="term" value="P:lipid biosynthetic process"/>
    <property type="evidence" value="ECO:0007669"/>
    <property type="project" value="InterPro"/>
</dbReference>
<evidence type="ECO:0000313" key="9">
    <source>
        <dbReference type="EMBL" id="RRS03791.1"/>
    </source>
</evidence>
<evidence type="ECO:0000256" key="4">
    <source>
        <dbReference type="ARBA" id="ARBA00023002"/>
    </source>
</evidence>
<dbReference type="GO" id="GO:0012505">
    <property type="term" value="C:endomembrane system"/>
    <property type="evidence" value="ECO:0007669"/>
    <property type="project" value="UniProtKB-SubCell"/>
</dbReference>
<evidence type="ECO:0000256" key="6">
    <source>
        <dbReference type="ARBA" id="ARBA00023136"/>
    </source>
</evidence>
<reference evidence="9 10" key="1">
    <citation type="submission" date="2018-12" db="EMBL/GenBank/DDBJ databases">
        <title>The whole draft genome of Aquabacterium sp. SJQ9.</title>
        <authorList>
            <person name="Sun L."/>
            <person name="Gao X."/>
            <person name="Chen W."/>
            <person name="Huang K."/>
        </authorList>
    </citation>
    <scope>NUCLEOTIDE SEQUENCE [LARGE SCALE GENOMIC DNA]</scope>
    <source>
        <strain evidence="9 10">SJQ9</strain>
    </source>
</reference>
<evidence type="ECO:0000313" key="10">
    <source>
        <dbReference type="Proteomes" id="UP000269265"/>
    </source>
</evidence>
<dbReference type="InterPro" id="IPR006694">
    <property type="entry name" value="Fatty_acid_hydroxylase"/>
</dbReference>
<name>A0A426VAE0_9BURK</name>
<dbReference type="Pfam" id="PF04116">
    <property type="entry name" value="FA_hydroxylase"/>
    <property type="match status" value="1"/>
</dbReference>
<dbReference type="EMBL" id="RSED01000010">
    <property type="protein sequence ID" value="RRS03791.1"/>
    <property type="molecule type" value="Genomic_DNA"/>
</dbReference>
<keyword evidence="3 7" id="KW-1133">Transmembrane helix</keyword>
<dbReference type="GO" id="GO:0005506">
    <property type="term" value="F:iron ion binding"/>
    <property type="evidence" value="ECO:0007669"/>
    <property type="project" value="InterPro"/>
</dbReference>
<feature type="transmembrane region" description="Helical" evidence="7">
    <location>
        <begin position="46"/>
        <end position="69"/>
    </location>
</feature>
<dbReference type="InterPro" id="IPR051689">
    <property type="entry name" value="Sterol_desaturase/TMEM195"/>
</dbReference>
<dbReference type="AlphaFoldDB" id="A0A426VAE0"/>
<dbReference type="GO" id="GO:0050479">
    <property type="term" value="F:glyceryl-ether monooxygenase activity"/>
    <property type="evidence" value="ECO:0007669"/>
    <property type="project" value="TreeGrafter"/>
</dbReference>
<keyword evidence="2 7" id="KW-0812">Transmembrane</keyword>
<evidence type="ECO:0000256" key="3">
    <source>
        <dbReference type="ARBA" id="ARBA00022989"/>
    </source>
</evidence>